<comment type="caution">
    <text evidence="2">The sequence shown here is derived from an EMBL/GenBank/DDBJ whole genome shotgun (WGS) entry which is preliminary data.</text>
</comment>
<feature type="transmembrane region" description="Helical" evidence="1">
    <location>
        <begin position="61"/>
        <end position="86"/>
    </location>
</feature>
<sequence length="794" mass="92534">MSENSQVNPYEYDSRDLFLQDLREHRPLLISIFVYLIFFFTVIPFTGVVTDSLNSDSLTNASLYFFAAQATLIGLIFPVVIAYMSLANVGRASSDKLMSIYSSCTGLGQLAVSSFLLLTAYAITFVCQYLTESIIVNQIQIALVLWLILNFYISYIFLSKTLNFIDGSQKVNEIIKISYHDKNHLDRSLDIIFDELKYYFNDKTRSRSLALKVAEYIKIITIQHELSDEEFIKLVNKIDVFTKECVDYKNSYALKNVMFIPFWIHSALTNSANITKKLKLLENSSSIIYDILNRNDLDEKYKNILVKIFFELWSTWGFSGAYRISDDNKPKYLEFSLNIISYLLSKNIAIDNILDNFLEASKAPYNAHDYLRNDYSIYDKDKFNYYFHDIAVEYRIILIKIISDSKLKKIDRKKYIDLIVNSKSPFNFSVELRVPRKIDKISVLFSSLIRILLDYHYADRLNNIHLRSIVSKRESNNKTYKFTLENFAIAFTPIYQFIYDKHIKSHGMSYKFKQHVDTLDIDSKVEIYNRLYDYAHSYKKNKNISESYLNSVNAHISILKESILNHFIRTRFDTSTRNDIIINKVNNLSSIDLSYYFKKLEKNKFIYKILPKGGFPLNLRVEFTIYLEEIYDEYAIHYDESDYYGKTLTCIATQYILHNSRATTNKSCSDPLNDLLADLSTKPIDEYFAVVCWDDFSKITRNYEEVCSGHYKINGYDVYLVEAVKNIGIYGAIFTLNTINSVEILPITSAVNSASIKIRDRFNEKLEFEVNMVLSLNVNINHAEPIQTYSKLRS</sequence>
<organism evidence="2 3">
    <name type="scientific">Acinetobacter terrae</name>
    <dbReference type="NCBI Taxonomy" id="2731247"/>
    <lineage>
        <taxon>Bacteria</taxon>
        <taxon>Pseudomonadati</taxon>
        <taxon>Pseudomonadota</taxon>
        <taxon>Gammaproteobacteria</taxon>
        <taxon>Moraxellales</taxon>
        <taxon>Moraxellaceae</taxon>
        <taxon>Acinetobacter</taxon>
        <taxon>Acinetobacter Taxon 24</taxon>
    </lineage>
</organism>
<name>A0A7Y2WCI7_9GAMM</name>
<keyword evidence="1" id="KW-0472">Membrane</keyword>
<accession>A0A7Y2WCI7</accession>
<dbReference type="Proteomes" id="UP000569202">
    <property type="component" value="Unassembled WGS sequence"/>
</dbReference>
<proteinExistence type="predicted"/>
<dbReference type="EMBL" id="JABERL010000056">
    <property type="protein sequence ID" value="NNH78843.1"/>
    <property type="molecule type" value="Genomic_DNA"/>
</dbReference>
<feature type="transmembrane region" description="Helical" evidence="1">
    <location>
        <begin position="139"/>
        <end position="158"/>
    </location>
</feature>
<keyword evidence="1" id="KW-1133">Transmembrane helix</keyword>
<evidence type="ECO:0000313" key="3">
    <source>
        <dbReference type="Proteomes" id="UP000569202"/>
    </source>
</evidence>
<protein>
    <submittedName>
        <fullName evidence="2">Uncharacterized protein</fullName>
    </submittedName>
</protein>
<feature type="transmembrane region" description="Helical" evidence="1">
    <location>
        <begin position="106"/>
        <end position="127"/>
    </location>
</feature>
<evidence type="ECO:0000256" key="1">
    <source>
        <dbReference type="SAM" id="Phobius"/>
    </source>
</evidence>
<dbReference type="AlphaFoldDB" id="A0A7Y2WCI7"/>
<reference evidence="2 3" key="1">
    <citation type="submission" date="2020-04" db="EMBL/GenBank/DDBJ databases">
        <title>Acinetobacter Taxon 24.</title>
        <authorList>
            <person name="Nemec A."/>
            <person name="Radolfova-Krizova L."/>
            <person name="Higgins P.G."/>
            <person name="Spanelova P."/>
        </authorList>
    </citation>
    <scope>NUCLEOTIDE SEQUENCE [LARGE SCALE GENOMIC DNA]</scope>
    <source>
        <strain evidence="2 3">ANC 5380</strain>
    </source>
</reference>
<feature type="transmembrane region" description="Helical" evidence="1">
    <location>
        <begin position="28"/>
        <end position="49"/>
    </location>
</feature>
<evidence type="ECO:0000313" key="2">
    <source>
        <dbReference type="EMBL" id="NNH78843.1"/>
    </source>
</evidence>
<dbReference type="RefSeq" id="WP_171541038.1">
    <property type="nucleotide sequence ID" value="NZ_JABERL010000056.1"/>
</dbReference>
<gene>
    <name evidence="2" type="ORF">HLH17_14555</name>
</gene>
<keyword evidence="1" id="KW-0812">Transmembrane</keyword>